<dbReference type="Gene3D" id="3.40.50.2300">
    <property type="match status" value="1"/>
</dbReference>
<dbReference type="Gene3D" id="3.30.565.10">
    <property type="entry name" value="Histidine kinase-like ATPase, C-terminal domain"/>
    <property type="match status" value="1"/>
</dbReference>
<dbReference type="SMART" id="SM00448">
    <property type="entry name" value="REC"/>
    <property type="match status" value="1"/>
</dbReference>
<feature type="coiled-coil region" evidence="5">
    <location>
        <begin position="66"/>
        <end position="125"/>
    </location>
</feature>
<dbReference type="Pfam" id="PF00512">
    <property type="entry name" value="HisKA"/>
    <property type="match status" value="1"/>
</dbReference>
<evidence type="ECO:0000256" key="4">
    <source>
        <dbReference type="PROSITE-ProRule" id="PRU00169"/>
    </source>
</evidence>
<evidence type="ECO:0000259" key="7">
    <source>
        <dbReference type="PROSITE" id="PS50110"/>
    </source>
</evidence>
<dbReference type="PANTHER" id="PTHR43065:SF42">
    <property type="entry name" value="TWO-COMPONENT SENSOR PPRA"/>
    <property type="match status" value="1"/>
</dbReference>
<keyword evidence="3 4" id="KW-0597">Phosphoprotein</keyword>
<evidence type="ECO:0000256" key="5">
    <source>
        <dbReference type="SAM" id="Coils"/>
    </source>
</evidence>
<dbReference type="Pfam" id="PF00072">
    <property type="entry name" value="Response_reg"/>
    <property type="match status" value="1"/>
</dbReference>
<name>A0A9X0UFP6_9PROT</name>
<dbReference type="EMBL" id="JACOMF010000104">
    <property type="protein sequence ID" value="MBC4019002.1"/>
    <property type="molecule type" value="Genomic_DNA"/>
</dbReference>
<evidence type="ECO:0000259" key="6">
    <source>
        <dbReference type="PROSITE" id="PS50109"/>
    </source>
</evidence>
<evidence type="ECO:0000256" key="2">
    <source>
        <dbReference type="ARBA" id="ARBA00012438"/>
    </source>
</evidence>
<keyword evidence="9" id="KW-1185">Reference proteome</keyword>
<dbReference type="SUPFAM" id="SSF52172">
    <property type="entry name" value="CheY-like"/>
    <property type="match status" value="1"/>
</dbReference>
<dbReference type="PROSITE" id="PS50110">
    <property type="entry name" value="RESPONSE_REGULATORY"/>
    <property type="match status" value="1"/>
</dbReference>
<feature type="modified residue" description="4-aspartylphosphate" evidence="4">
    <location>
        <position position="431"/>
    </location>
</feature>
<dbReference type="EC" id="2.7.13.3" evidence="2"/>
<dbReference type="Pfam" id="PF02518">
    <property type="entry name" value="HATPase_c"/>
    <property type="match status" value="1"/>
</dbReference>
<dbReference type="InterPro" id="IPR004358">
    <property type="entry name" value="Sig_transdc_His_kin-like_C"/>
</dbReference>
<evidence type="ECO:0000256" key="3">
    <source>
        <dbReference type="ARBA" id="ARBA00022553"/>
    </source>
</evidence>
<dbReference type="SMART" id="SM00388">
    <property type="entry name" value="HisKA"/>
    <property type="match status" value="1"/>
</dbReference>
<dbReference type="CDD" id="cd00082">
    <property type="entry name" value="HisKA"/>
    <property type="match status" value="1"/>
</dbReference>
<dbReference type="InterPro" id="IPR001789">
    <property type="entry name" value="Sig_transdc_resp-reg_receiver"/>
</dbReference>
<dbReference type="PRINTS" id="PR00344">
    <property type="entry name" value="BCTRLSENSOR"/>
</dbReference>
<dbReference type="Gene3D" id="1.10.287.130">
    <property type="match status" value="1"/>
</dbReference>
<dbReference type="SUPFAM" id="SSF47384">
    <property type="entry name" value="Homodimeric domain of signal transducing histidine kinase"/>
    <property type="match status" value="1"/>
</dbReference>
<keyword evidence="5" id="KW-0175">Coiled coil</keyword>
<dbReference type="InterPro" id="IPR011006">
    <property type="entry name" value="CheY-like_superfamily"/>
</dbReference>
<dbReference type="InterPro" id="IPR036890">
    <property type="entry name" value="HATPase_C_sf"/>
</dbReference>
<evidence type="ECO:0000313" key="9">
    <source>
        <dbReference type="Proteomes" id="UP000600101"/>
    </source>
</evidence>
<accession>A0A9X0UFP6</accession>
<dbReference type="InterPro" id="IPR003661">
    <property type="entry name" value="HisK_dim/P_dom"/>
</dbReference>
<dbReference type="CDD" id="cd18161">
    <property type="entry name" value="REC_hyHK_blue-like"/>
    <property type="match status" value="1"/>
</dbReference>
<dbReference type="GO" id="GO:0000155">
    <property type="term" value="F:phosphorelay sensor kinase activity"/>
    <property type="evidence" value="ECO:0007669"/>
    <property type="project" value="InterPro"/>
</dbReference>
<comment type="catalytic activity">
    <reaction evidence="1">
        <text>ATP + protein L-histidine = ADP + protein N-phospho-L-histidine.</text>
        <dbReference type="EC" id="2.7.13.3"/>
    </reaction>
</comment>
<dbReference type="Proteomes" id="UP000600101">
    <property type="component" value="Unassembled WGS sequence"/>
</dbReference>
<evidence type="ECO:0000256" key="1">
    <source>
        <dbReference type="ARBA" id="ARBA00000085"/>
    </source>
</evidence>
<reference evidence="8" key="1">
    <citation type="submission" date="2020-08" db="EMBL/GenBank/DDBJ databases">
        <authorList>
            <person name="Hu Y."/>
            <person name="Nguyen S.V."/>
            <person name="Li F."/>
            <person name="Fanning S."/>
        </authorList>
    </citation>
    <scope>NUCLEOTIDE SEQUENCE</scope>
    <source>
        <strain evidence="8">SYSU D8009</strain>
    </source>
</reference>
<proteinExistence type="predicted"/>
<dbReference type="SMART" id="SM00387">
    <property type="entry name" value="HATPase_c"/>
    <property type="match status" value="1"/>
</dbReference>
<feature type="domain" description="Response regulatory" evidence="7">
    <location>
        <begin position="381"/>
        <end position="497"/>
    </location>
</feature>
<dbReference type="CDD" id="cd16919">
    <property type="entry name" value="HATPase_CckA-like"/>
    <property type="match status" value="1"/>
</dbReference>
<dbReference type="PANTHER" id="PTHR43065">
    <property type="entry name" value="SENSOR HISTIDINE KINASE"/>
    <property type="match status" value="1"/>
</dbReference>
<dbReference type="InterPro" id="IPR003594">
    <property type="entry name" value="HATPase_dom"/>
</dbReference>
<sequence>MGADGNAALVLLGGEAASAPLQELDRIGFPLLAALLHAESTAIVSAGLAAEARNALARAASLASALDAARSELARSLAEADRLNRALRELNTTLEERVAERTRQLEAEMAQRREVEAALAQAQKMEALGHLTGGVAHDFNNLLTGVSGSLALMRRRIEQGRVGEIGRYIDTAAAAAGRAAVLTHRLLAFSRRQPLEPKPVDLNRLVAGITELLHRSLGETIELEGVLAARLWRVEVDAGQMENALLNLAVNARDAMPDGGKLTIETRNTYLDEAYAKAFSEVRPGQYIEVSVSDTGYGMPPEVADRVFEPFFTTKPIGQGTGLGLSQVYGFVKQSSGHVRIYSEVGRGTTIKVYLPRFHGEDAPEDTPDRQAALGGSAGETVLVVEDEAVVRAFSCEVLRELGYQVLEAGDAEAALRLLAQEERVDLLFTDVVLPGGRTGRELAEEAVRRVPGIKVLYTTGYARNAIVHHGRLDPGVRLLTKPFTFEDLATQVRDALDGSA</sequence>
<dbReference type="PROSITE" id="PS50109">
    <property type="entry name" value="HIS_KIN"/>
    <property type="match status" value="1"/>
</dbReference>
<comment type="caution">
    <text evidence="8">The sequence shown here is derived from an EMBL/GenBank/DDBJ whole genome shotgun (WGS) entry which is preliminary data.</text>
</comment>
<feature type="domain" description="Histidine kinase" evidence="6">
    <location>
        <begin position="134"/>
        <end position="359"/>
    </location>
</feature>
<evidence type="ECO:0000313" key="8">
    <source>
        <dbReference type="EMBL" id="MBC4019002.1"/>
    </source>
</evidence>
<gene>
    <name evidence="8" type="ORF">H7965_27565</name>
</gene>
<dbReference type="InterPro" id="IPR036097">
    <property type="entry name" value="HisK_dim/P_sf"/>
</dbReference>
<protein>
    <recommendedName>
        <fullName evidence="2">histidine kinase</fullName>
        <ecNumber evidence="2">2.7.13.3</ecNumber>
    </recommendedName>
</protein>
<organism evidence="8 9">
    <name type="scientific">Siccirubricoccus deserti</name>
    <dbReference type="NCBI Taxonomy" id="2013562"/>
    <lineage>
        <taxon>Bacteria</taxon>
        <taxon>Pseudomonadati</taxon>
        <taxon>Pseudomonadota</taxon>
        <taxon>Alphaproteobacteria</taxon>
        <taxon>Acetobacterales</taxon>
        <taxon>Roseomonadaceae</taxon>
        <taxon>Siccirubricoccus</taxon>
    </lineage>
</organism>
<dbReference type="AlphaFoldDB" id="A0A9X0UFP6"/>
<dbReference type="InterPro" id="IPR005467">
    <property type="entry name" value="His_kinase_dom"/>
</dbReference>
<dbReference type="SUPFAM" id="SSF55874">
    <property type="entry name" value="ATPase domain of HSP90 chaperone/DNA topoisomerase II/histidine kinase"/>
    <property type="match status" value="1"/>
</dbReference>